<evidence type="ECO:0000256" key="10">
    <source>
        <dbReference type="RuleBase" id="RU000682"/>
    </source>
</evidence>
<feature type="domain" description="Homeobox" evidence="12">
    <location>
        <begin position="201"/>
        <end position="261"/>
    </location>
</feature>
<dbReference type="GO" id="GO:0000978">
    <property type="term" value="F:RNA polymerase II cis-regulatory region sequence-specific DNA binding"/>
    <property type="evidence" value="ECO:0007669"/>
    <property type="project" value="TreeGrafter"/>
</dbReference>
<keyword evidence="6" id="KW-0010">Activator</keyword>
<evidence type="ECO:0000256" key="7">
    <source>
        <dbReference type="ARBA" id="ARBA00023163"/>
    </source>
</evidence>
<keyword evidence="2" id="KW-0217">Developmental protein</keyword>
<organism evidence="13 14">
    <name type="scientific">Cardiocondyla obscurior</name>
    <dbReference type="NCBI Taxonomy" id="286306"/>
    <lineage>
        <taxon>Eukaryota</taxon>
        <taxon>Metazoa</taxon>
        <taxon>Ecdysozoa</taxon>
        <taxon>Arthropoda</taxon>
        <taxon>Hexapoda</taxon>
        <taxon>Insecta</taxon>
        <taxon>Pterygota</taxon>
        <taxon>Neoptera</taxon>
        <taxon>Endopterygota</taxon>
        <taxon>Hymenoptera</taxon>
        <taxon>Apocrita</taxon>
        <taxon>Aculeata</taxon>
        <taxon>Formicoidea</taxon>
        <taxon>Formicidae</taxon>
        <taxon>Myrmicinae</taxon>
        <taxon>Cardiocondyla</taxon>
    </lineage>
</organism>
<name>A0AAW2FIZ9_9HYME</name>
<dbReference type="InterPro" id="IPR020479">
    <property type="entry name" value="HD_metazoa"/>
</dbReference>
<evidence type="ECO:0000256" key="1">
    <source>
        <dbReference type="ARBA" id="ARBA00004123"/>
    </source>
</evidence>
<evidence type="ECO:0000313" key="14">
    <source>
        <dbReference type="Proteomes" id="UP001430953"/>
    </source>
</evidence>
<evidence type="ECO:0000256" key="3">
    <source>
        <dbReference type="ARBA" id="ARBA00023015"/>
    </source>
</evidence>
<dbReference type="InterPro" id="IPR017970">
    <property type="entry name" value="Homeobox_CS"/>
</dbReference>
<reference evidence="13 14" key="1">
    <citation type="submission" date="2023-03" db="EMBL/GenBank/DDBJ databases">
        <title>High recombination rates correlate with genetic variation in Cardiocondyla obscurior ants.</title>
        <authorList>
            <person name="Errbii M."/>
        </authorList>
    </citation>
    <scope>NUCLEOTIDE SEQUENCE [LARGE SCALE GENOMIC DNA]</scope>
    <source>
        <strain evidence="13">Alpha-2009</strain>
        <tissue evidence="13">Whole body</tissue>
    </source>
</reference>
<dbReference type="PANTHER" id="PTHR24328">
    <property type="entry name" value="HOMEOBOX PROTEIN MOX"/>
    <property type="match status" value="1"/>
</dbReference>
<keyword evidence="3" id="KW-0805">Transcription regulation</keyword>
<evidence type="ECO:0000256" key="11">
    <source>
        <dbReference type="SAM" id="MobiDB-lite"/>
    </source>
</evidence>
<feature type="compositionally biased region" description="Basic and acidic residues" evidence="11">
    <location>
        <begin position="186"/>
        <end position="209"/>
    </location>
</feature>
<dbReference type="PRINTS" id="PR00024">
    <property type="entry name" value="HOMEOBOX"/>
</dbReference>
<feature type="region of interest" description="Disordered" evidence="11">
    <location>
        <begin position="167"/>
        <end position="211"/>
    </location>
</feature>
<sequence length="275" mass="32485">MSRSIDTIANNRRGFDNFDLSPTPPMSSYYMEGQNARSTSCETSWYHRWSWSSSSNPCSGFDITADETARLISPPCIMNLLQNADNNQNYRRWEQFSQQDPVNCHPIIEQLNGKEDERLLDKPENLLYENNQDRRVTTTTNAGTMFRNWEMSQLQLMDCEHESKYQSWQNSQHNENHTSSIIGENTRSHQRERETTKRTSDKPRKERTAFTKQQVRHLECEFAHSNYLTRLRRYEIAVALDLTERQVKVWFQNRRMKWKRTKGSTAIVQEANTVS</sequence>
<dbReference type="InterPro" id="IPR001356">
    <property type="entry name" value="HD"/>
</dbReference>
<dbReference type="EMBL" id="JADYXP020000011">
    <property type="protein sequence ID" value="KAL0114629.1"/>
    <property type="molecule type" value="Genomic_DNA"/>
</dbReference>
<accession>A0AAW2FIZ9</accession>
<dbReference type="InterPro" id="IPR042634">
    <property type="entry name" value="MOX-1/MOX-2"/>
</dbReference>
<dbReference type="GO" id="GO:0000981">
    <property type="term" value="F:DNA-binding transcription factor activity, RNA polymerase II-specific"/>
    <property type="evidence" value="ECO:0007669"/>
    <property type="project" value="InterPro"/>
</dbReference>
<evidence type="ECO:0000256" key="6">
    <source>
        <dbReference type="ARBA" id="ARBA00023159"/>
    </source>
</evidence>
<dbReference type="InterPro" id="IPR009057">
    <property type="entry name" value="Homeodomain-like_sf"/>
</dbReference>
<dbReference type="SUPFAM" id="SSF46689">
    <property type="entry name" value="Homeodomain-like"/>
    <property type="match status" value="1"/>
</dbReference>
<evidence type="ECO:0000256" key="2">
    <source>
        <dbReference type="ARBA" id="ARBA00022473"/>
    </source>
</evidence>
<dbReference type="Pfam" id="PF00046">
    <property type="entry name" value="Homeodomain"/>
    <property type="match status" value="1"/>
</dbReference>
<evidence type="ECO:0000256" key="9">
    <source>
        <dbReference type="PROSITE-ProRule" id="PRU00108"/>
    </source>
</evidence>
<dbReference type="AlphaFoldDB" id="A0AAW2FIZ9"/>
<feature type="compositionally biased region" description="Polar residues" evidence="11">
    <location>
        <begin position="167"/>
        <end position="185"/>
    </location>
</feature>
<dbReference type="PROSITE" id="PS50071">
    <property type="entry name" value="HOMEOBOX_2"/>
    <property type="match status" value="1"/>
</dbReference>
<keyword evidence="7" id="KW-0804">Transcription</keyword>
<comment type="subcellular location">
    <subcellularLocation>
        <location evidence="1 9 10">Nucleus</location>
    </subcellularLocation>
</comment>
<dbReference type="SMART" id="SM00389">
    <property type="entry name" value="HOX"/>
    <property type="match status" value="1"/>
</dbReference>
<comment type="caution">
    <text evidence="13">The sequence shown here is derived from an EMBL/GenBank/DDBJ whole genome shotgun (WGS) entry which is preliminary data.</text>
</comment>
<dbReference type="PROSITE" id="PS00027">
    <property type="entry name" value="HOMEOBOX_1"/>
    <property type="match status" value="1"/>
</dbReference>
<gene>
    <name evidence="13" type="ORF">PUN28_011732</name>
</gene>
<dbReference type="CDD" id="cd00086">
    <property type="entry name" value="homeodomain"/>
    <property type="match status" value="1"/>
</dbReference>
<evidence type="ECO:0000256" key="5">
    <source>
        <dbReference type="ARBA" id="ARBA00023155"/>
    </source>
</evidence>
<proteinExistence type="predicted"/>
<keyword evidence="14" id="KW-1185">Reference proteome</keyword>
<keyword evidence="4 9" id="KW-0238">DNA-binding</keyword>
<dbReference type="Gene3D" id="1.10.10.60">
    <property type="entry name" value="Homeodomain-like"/>
    <property type="match status" value="1"/>
</dbReference>
<protein>
    <recommendedName>
        <fullName evidence="12">Homeobox domain-containing protein</fullName>
    </recommendedName>
</protein>
<evidence type="ECO:0000313" key="13">
    <source>
        <dbReference type="EMBL" id="KAL0114629.1"/>
    </source>
</evidence>
<dbReference type="GO" id="GO:0005634">
    <property type="term" value="C:nucleus"/>
    <property type="evidence" value="ECO:0007669"/>
    <property type="project" value="UniProtKB-SubCell"/>
</dbReference>
<evidence type="ECO:0000256" key="8">
    <source>
        <dbReference type="ARBA" id="ARBA00023242"/>
    </source>
</evidence>
<feature type="DNA-binding region" description="Homeobox" evidence="9">
    <location>
        <begin position="203"/>
        <end position="262"/>
    </location>
</feature>
<evidence type="ECO:0000259" key="12">
    <source>
        <dbReference type="PROSITE" id="PS50071"/>
    </source>
</evidence>
<evidence type="ECO:0000256" key="4">
    <source>
        <dbReference type="ARBA" id="ARBA00023125"/>
    </source>
</evidence>
<dbReference type="GO" id="GO:0045944">
    <property type="term" value="P:positive regulation of transcription by RNA polymerase II"/>
    <property type="evidence" value="ECO:0007669"/>
    <property type="project" value="InterPro"/>
</dbReference>
<dbReference type="PANTHER" id="PTHR24328:SF7">
    <property type="entry name" value="BUTTONLESS"/>
    <property type="match status" value="1"/>
</dbReference>
<dbReference type="Proteomes" id="UP001430953">
    <property type="component" value="Unassembled WGS sequence"/>
</dbReference>
<keyword evidence="8 9" id="KW-0539">Nucleus</keyword>
<keyword evidence="5 9" id="KW-0371">Homeobox</keyword>